<comment type="caution">
    <text evidence="5">The sequence shown here is derived from an EMBL/GenBank/DDBJ whole genome shotgun (WGS) entry which is preliminary data.</text>
</comment>
<sequence length="80" mass="9688">MRAEFRVWHDQGDLYHIMFDQATKQRYRVDSFPIANQLINQMMQAILPLLKAKDLTHLFFHNAYYLEIGENFIIIRLIYV</sequence>
<dbReference type="EMBL" id="MZHU01000018">
    <property type="protein sequence ID" value="PRK66466.1"/>
    <property type="molecule type" value="Genomic_DNA"/>
</dbReference>
<dbReference type="GO" id="GO:0008033">
    <property type="term" value="P:tRNA processing"/>
    <property type="evidence" value="ECO:0007669"/>
    <property type="project" value="UniProtKB-KW"/>
</dbReference>
<dbReference type="PANTHER" id="PTHR47790">
    <property type="entry name" value="TRNA/TMRNA (URACIL-C(5))-METHYLTRANSFERASE"/>
    <property type="match status" value="1"/>
</dbReference>
<keyword evidence="4" id="KW-0819">tRNA processing</keyword>
<proteinExistence type="predicted"/>
<protein>
    <submittedName>
        <fullName evidence="5">tRNA/tmRNA (Uracil-C(5))-methyltransferase</fullName>
        <ecNumber evidence="5">2.1.1.-</ecNumber>
    </submittedName>
</protein>
<dbReference type="Pfam" id="PF05958">
    <property type="entry name" value="tRNA_U5-meth_tr"/>
    <property type="match status" value="1"/>
</dbReference>
<dbReference type="GO" id="GO:0032259">
    <property type="term" value="P:methylation"/>
    <property type="evidence" value="ECO:0007669"/>
    <property type="project" value="UniProtKB-KW"/>
</dbReference>
<organism evidence="5">
    <name type="scientific">Haemophilus influenzae</name>
    <dbReference type="NCBI Taxonomy" id="727"/>
    <lineage>
        <taxon>Bacteria</taxon>
        <taxon>Pseudomonadati</taxon>
        <taxon>Pseudomonadota</taxon>
        <taxon>Gammaproteobacteria</taxon>
        <taxon>Pasteurellales</taxon>
        <taxon>Pasteurellaceae</taxon>
        <taxon>Haemophilus</taxon>
    </lineage>
</organism>
<evidence type="ECO:0000313" key="5">
    <source>
        <dbReference type="EMBL" id="PRK66466.1"/>
    </source>
</evidence>
<dbReference type="GO" id="GO:0030697">
    <property type="term" value="F:tRNA (uracil(54)-C5)-methyltransferase activity, S-adenosyl methionine-dependent"/>
    <property type="evidence" value="ECO:0007669"/>
    <property type="project" value="InterPro"/>
</dbReference>
<evidence type="ECO:0000256" key="3">
    <source>
        <dbReference type="ARBA" id="ARBA00022691"/>
    </source>
</evidence>
<dbReference type="EC" id="2.1.1.-" evidence="5"/>
<keyword evidence="3" id="KW-0949">S-adenosyl-L-methionine</keyword>
<dbReference type="InterPro" id="IPR011869">
    <property type="entry name" value="TrmA_MeTrfase"/>
</dbReference>
<dbReference type="PANTHER" id="PTHR47790:SF2">
    <property type="entry name" value="TRNA_TMRNA (URACIL-C(5))-METHYLTRANSFERASE"/>
    <property type="match status" value="1"/>
</dbReference>
<keyword evidence="2 5" id="KW-0808">Transferase</keyword>
<reference evidence="5" key="1">
    <citation type="submission" date="2017-02" db="EMBL/GenBank/DDBJ databases">
        <title>Haemophilus influenzae in COPD genome sequencing project.</title>
        <authorList>
            <person name="Murphy T.F."/>
            <person name="Kong Y."/>
            <person name="Nadendla S."/>
            <person name="Tettelin H."/>
            <person name="Pettigrew M."/>
        </authorList>
    </citation>
    <scope>NUCLEOTIDE SEQUENCE [LARGE SCALE GENOMIC DNA]</scope>
    <source>
        <strain evidence="5">84P15H4</strain>
    </source>
</reference>
<dbReference type="InterPro" id="IPR010280">
    <property type="entry name" value="U5_MeTrfase_fam"/>
</dbReference>
<keyword evidence="1 5" id="KW-0489">Methyltransferase</keyword>
<gene>
    <name evidence="5" type="primary">trmA_2</name>
    <name evidence="5" type="ORF">BV163_00623</name>
</gene>
<evidence type="ECO:0000256" key="4">
    <source>
        <dbReference type="ARBA" id="ARBA00022694"/>
    </source>
</evidence>
<dbReference type="GO" id="GO:0005829">
    <property type="term" value="C:cytosol"/>
    <property type="evidence" value="ECO:0007669"/>
    <property type="project" value="TreeGrafter"/>
</dbReference>
<dbReference type="GO" id="GO:0019843">
    <property type="term" value="F:rRNA binding"/>
    <property type="evidence" value="ECO:0007669"/>
    <property type="project" value="TreeGrafter"/>
</dbReference>
<name>A0A2S9S2C4_HAEIF</name>
<accession>A0A2S9S2C4</accession>
<dbReference type="Gene3D" id="2.40.50.1070">
    <property type="match status" value="1"/>
</dbReference>
<evidence type="ECO:0000256" key="2">
    <source>
        <dbReference type="ARBA" id="ARBA00022679"/>
    </source>
</evidence>
<evidence type="ECO:0000256" key="1">
    <source>
        <dbReference type="ARBA" id="ARBA00022603"/>
    </source>
</evidence>
<dbReference type="GO" id="GO:0000049">
    <property type="term" value="F:tRNA binding"/>
    <property type="evidence" value="ECO:0007669"/>
    <property type="project" value="TreeGrafter"/>
</dbReference>
<dbReference type="AlphaFoldDB" id="A0A2S9S2C4"/>